<dbReference type="GO" id="GO:0050661">
    <property type="term" value="F:NADP binding"/>
    <property type="evidence" value="ECO:0007669"/>
    <property type="project" value="InterPro"/>
</dbReference>
<keyword evidence="3" id="KW-0560">Oxidoreductase</keyword>
<evidence type="ECO:0000256" key="3">
    <source>
        <dbReference type="ARBA" id="ARBA00023002"/>
    </source>
</evidence>
<dbReference type="Proteomes" id="UP000469559">
    <property type="component" value="Unassembled WGS sequence"/>
</dbReference>
<evidence type="ECO:0000256" key="1">
    <source>
        <dbReference type="ARBA" id="ARBA00022630"/>
    </source>
</evidence>
<comment type="caution">
    <text evidence="4">The sequence shown here is derived from an EMBL/GenBank/DDBJ whole genome shotgun (WGS) entry which is preliminary data.</text>
</comment>
<dbReference type="OrthoDB" id="2915840at2759"/>
<keyword evidence="4" id="KW-0503">Monooxygenase</keyword>
<sequence>MSDFELVIIGAGLSGLAFMRFYLDIHPRTKIAILEADSCLGGVWSSFNFSFEARSYDEFWSQSGQRMTGFSDIPLAVPSDAPVFHDTFEAKYVTQYLEDYVDSHIYNGSSLRSRIFLEHFVQKVEKINGKWIIHVEDSAKSQRILKSPKLVVATGHTSIPNMPSLPNQNDFDGHIVHHKDFGKASRSVLADPNCKNIAILGGGKSAVDMVYESVKKGKNVSWIIRESGEGPALLFPAPGRGRYKTSLESSATRYKASYSPSSFMPDCWLRKLFHQSNYGMKYMAKMVQDNDQHCRALAEYQTREAALPGFRDLDFTTSAFWFTGPLGLVQHDDFWDIIARNAHIYHKDIKSMKSNAIVLDGGSEVLSDALLCGTGWKSNYPFLSQKQIASLGLPRPLKDSDQESETWTSLLETADRQVLANFPQLGHPPPHRKPDTPTTTAKLYKGIAPLDDQSVAFLGHINISNSFRTADAQAIWTTAYFDGSISLPPLEQAQNEVAYMNAFSKRRYPSQGQKGDCLFFELVWYTDNLLGDVGLKSHRKGLYSDWVEPCLAADLKGVTVEYRKKYGF</sequence>
<keyword evidence="1" id="KW-0285">Flavoprotein</keyword>
<organism evidence="4 5">
    <name type="scientific">Lachnellula arida</name>
    <dbReference type="NCBI Taxonomy" id="1316785"/>
    <lineage>
        <taxon>Eukaryota</taxon>
        <taxon>Fungi</taxon>
        <taxon>Dikarya</taxon>
        <taxon>Ascomycota</taxon>
        <taxon>Pezizomycotina</taxon>
        <taxon>Leotiomycetes</taxon>
        <taxon>Helotiales</taxon>
        <taxon>Lachnaceae</taxon>
        <taxon>Lachnellula</taxon>
    </lineage>
</organism>
<dbReference type="EMBL" id="QGMF01000190">
    <property type="protein sequence ID" value="TVY18199.1"/>
    <property type="molecule type" value="Genomic_DNA"/>
</dbReference>
<keyword evidence="2" id="KW-0274">FAD</keyword>
<dbReference type="PANTHER" id="PTHR23023">
    <property type="entry name" value="DIMETHYLANILINE MONOOXYGENASE"/>
    <property type="match status" value="1"/>
</dbReference>
<protein>
    <submittedName>
        <fullName evidence="4">FAD-dependent monooxygenase DEP4</fullName>
    </submittedName>
</protein>
<gene>
    <name evidence="4" type="primary">DEP4_4</name>
    <name evidence="4" type="ORF">LARI1_G003120</name>
</gene>
<dbReference type="Gene3D" id="3.50.50.60">
    <property type="entry name" value="FAD/NAD(P)-binding domain"/>
    <property type="match status" value="2"/>
</dbReference>
<dbReference type="InterPro" id="IPR000960">
    <property type="entry name" value="Flavin_mOase"/>
</dbReference>
<dbReference type="PIRSF" id="PIRSF000332">
    <property type="entry name" value="FMO"/>
    <property type="match status" value="1"/>
</dbReference>
<proteinExistence type="predicted"/>
<reference evidence="4 5" key="1">
    <citation type="submission" date="2018-05" db="EMBL/GenBank/DDBJ databases">
        <title>Whole genome sequencing for identification of molecular markers to develop diagnostic detection tools for the regulated plant pathogen Lachnellula willkommii.</title>
        <authorList>
            <person name="Giroux E."/>
            <person name="Bilodeau G."/>
        </authorList>
    </citation>
    <scope>NUCLEOTIDE SEQUENCE [LARGE SCALE GENOMIC DNA]</scope>
    <source>
        <strain evidence="4 5">CBS 203.66</strain>
    </source>
</reference>
<evidence type="ECO:0000256" key="2">
    <source>
        <dbReference type="ARBA" id="ARBA00022827"/>
    </source>
</evidence>
<dbReference type="InterPro" id="IPR050346">
    <property type="entry name" value="FMO-like"/>
</dbReference>
<accession>A0A8T9BII2</accession>
<dbReference type="GO" id="GO:0004497">
    <property type="term" value="F:monooxygenase activity"/>
    <property type="evidence" value="ECO:0007669"/>
    <property type="project" value="UniProtKB-KW"/>
</dbReference>
<dbReference type="Pfam" id="PF13738">
    <property type="entry name" value="Pyr_redox_3"/>
    <property type="match status" value="1"/>
</dbReference>
<evidence type="ECO:0000313" key="5">
    <source>
        <dbReference type="Proteomes" id="UP000469559"/>
    </source>
</evidence>
<dbReference type="InterPro" id="IPR036188">
    <property type="entry name" value="FAD/NAD-bd_sf"/>
</dbReference>
<dbReference type="GO" id="GO:0050660">
    <property type="term" value="F:flavin adenine dinucleotide binding"/>
    <property type="evidence" value="ECO:0007669"/>
    <property type="project" value="InterPro"/>
</dbReference>
<evidence type="ECO:0000313" key="4">
    <source>
        <dbReference type="EMBL" id="TVY18199.1"/>
    </source>
</evidence>
<dbReference type="SUPFAM" id="SSF51905">
    <property type="entry name" value="FAD/NAD(P)-binding domain"/>
    <property type="match status" value="2"/>
</dbReference>
<name>A0A8T9BII2_9HELO</name>
<keyword evidence="5" id="KW-1185">Reference proteome</keyword>
<dbReference type="AlphaFoldDB" id="A0A8T9BII2"/>